<organism evidence="5 6">
    <name type="scientific">Amniculicola lignicola CBS 123094</name>
    <dbReference type="NCBI Taxonomy" id="1392246"/>
    <lineage>
        <taxon>Eukaryota</taxon>
        <taxon>Fungi</taxon>
        <taxon>Dikarya</taxon>
        <taxon>Ascomycota</taxon>
        <taxon>Pezizomycotina</taxon>
        <taxon>Dothideomycetes</taxon>
        <taxon>Pleosporomycetidae</taxon>
        <taxon>Pleosporales</taxon>
        <taxon>Amniculicolaceae</taxon>
        <taxon>Amniculicola</taxon>
    </lineage>
</organism>
<dbReference type="PANTHER" id="PTHR12935:SF0">
    <property type="entry name" value="GAMMA-GLUTAMYLCYCLOTRANSFERASE"/>
    <property type="match status" value="1"/>
</dbReference>
<sequence>MSQDAERETKPGNGKRKETVYFGYGSNLWLHQMLDLRCKTATYLGVARLEGYRWIINGRGYANVVEVSSPEEEEVSGEENKYKNVVFGLVYTLRAKDEEELDKNEGVPVAYTKEYLACDFWADPKSPRKPGWVDITKPPTKEKVEMLVYIDRERVDEARPKKEYVYRMNRGIEDAVRLGVPQGYVEEVMRRFIPEEGDEKGEVEKLARRQAGRFEDESGVFVRDG</sequence>
<reference evidence="5" key="1">
    <citation type="journal article" date="2020" name="Stud. Mycol.">
        <title>101 Dothideomycetes genomes: a test case for predicting lifestyles and emergence of pathogens.</title>
        <authorList>
            <person name="Haridas S."/>
            <person name="Albert R."/>
            <person name="Binder M."/>
            <person name="Bloem J."/>
            <person name="Labutti K."/>
            <person name="Salamov A."/>
            <person name="Andreopoulos B."/>
            <person name="Baker S."/>
            <person name="Barry K."/>
            <person name="Bills G."/>
            <person name="Bluhm B."/>
            <person name="Cannon C."/>
            <person name="Castanera R."/>
            <person name="Culley D."/>
            <person name="Daum C."/>
            <person name="Ezra D."/>
            <person name="Gonzalez J."/>
            <person name="Henrissat B."/>
            <person name="Kuo A."/>
            <person name="Liang C."/>
            <person name="Lipzen A."/>
            <person name="Lutzoni F."/>
            <person name="Magnuson J."/>
            <person name="Mondo S."/>
            <person name="Nolan M."/>
            <person name="Ohm R."/>
            <person name="Pangilinan J."/>
            <person name="Park H.-J."/>
            <person name="Ramirez L."/>
            <person name="Alfaro M."/>
            <person name="Sun H."/>
            <person name="Tritt A."/>
            <person name="Yoshinaga Y."/>
            <person name="Zwiers L.-H."/>
            <person name="Turgeon B."/>
            <person name="Goodwin S."/>
            <person name="Spatafora J."/>
            <person name="Crous P."/>
            <person name="Grigoriev I."/>
        </authorList>
    </citation>
    <scope>NUCLEOTIDE SEQUENCE</scope>
    <source>
        <strain evidence="5">CBS 123094</strain>
    </source>
</reference>
<evidence type="ECO:0000313" key="5">
    <source>
        <dbReference type="EMBL" id="KAF2002237.1"/>
    </source>
</evidence>
<gene>
    <name evidence="5" type="ORF">P154DRAFT_431343</name>
</gene>
<dbReference type="PANTHER" id="PTHR12935">
    <property type="entry name" value="GAMMA-GLUTAMYLCYCLOTRANSFERASE"/>
    <property type="match status" value="1"/>
</dbReference>
<evidence type="ECO:0000313" key="6">
    <source>
        <dbReference type="Proteomes" id="UP000799779"/>
    </source>
</evidence>
<feature type="active site" description="Proton acceptor" evidence="3">
    <location>
        <position position="105"/>
    </location>
</feature>
<accession>A0A6A5WL71</accession>
<dbReference type="InterPro" id="IPR013024">
    <property type="entry name" value="GGCT-like"/>
</dbReference>
<evidence type="ECO:0000256" key="3">
    <source>
        <dbReference type="PIRSR" id="PIRSR617939-1"/>
    </source>
</evidence>
<dbReference type="SUPFAM" id="SSF110857">
    <property type="entry name" value="Gamma-glutamyl cyclotransferase-like"/>
    <property type="match status" value="1"/>
</dbReference>
<dbReference type="Proteomes" id="UP000799779">
    <property type="component" value="Unassembled WGS sequence"/>
</dbReference>
<keyword evidence="6" id="KW-1185">Reference proteome</keyword>
<dbReference type="Gene3D" id="3.10.490.10">
    <property type="entry name" value="Gamma-glutamyl cyclotransferase-like"/>
    <property type="match status" value="1"/>
</dbReference>
<dbReference type="OrthoDB" id="2924818at2759"/>
<dbReference type="EMBL" id="ML977578">
    <property type="protein sequence ID" value="KAF2002237.1"/>
    <property type="molecule type" value="Genomic_DNA"/>
</dbReference>
<evidence type="ECO:0000256" key="1">
    <source>
        <dbReference type="ARBA" id="ARBA00012346"/>
    </source>
</evidence>
<dbReference type="CDD" id="cd06661">
    <property type="entry name" value="GGCT_like"/>
    <property type="match status" value="1"/>
</dbReference>
<name>A0A6A5WL71_9PLEO</name>
<evidence type="ECO:0000256" key="2">
    <source>
        <dbReference type="ARBA" id="ARBA00023239"/>
    </source>
</evidence>
<dbReference type="InterPro" id="IPR036568">
    <property type="entry name" value="GGCT-like_sf"/>
</dbReference>
<evidence type="ECO:0000256" key="4">
    <source>
        <dbReference type="PIRSR" id="PIRSR617939-2"/>
    </source>
</evidence>
<proteinExistence type="predicted"/>
<dbReference type="GO" id="GO:0003839">
    <property type="term" value="F:gamma-glutamylcyclotransferase activity"/>
    <property type="evidence" value="ECO:0007669"/>
    <property type="project" value="UniProtKB-EC"/>
</dbReference>
<protein>
    <recommendedName>
        <fullName evidence="1">gamma-glutamylcyclotransferase</fullName>
        <ecNumber evidence="1">4.3.2.9</ecNumber>
    </recommendedName>
</protein>
<keyword evidence="2" id="KW-0456">Lyase</keyword>
<dbReference type="InterPro" id="IPR017939">
    <property type="entry name" value="G-Glutamylcylcotransferase"/>
</dbReference>
<dbReference type="EC" id="4.3.2.9" evidence="1"/>
<feature type="binding site" evidence="4">
    <location>
        <begin position="21"/>
        <end position="26"/>
    </location>
    <ligand>
        <name>substrate</name>
    </ligand>
</feature>
<dbReference type="AlphaFoldDB" id="A0A6A5WL71"/>